<evidence type="ECO:0000313" key="2">
    <source>
        <dbReference type="Proteomes" id="UP000596977"/>
    </source>
</evidence>
<comment type="caution">
    <text evidence="1">The sequence shown here is derived from an EMBL/GenBank/DDBJ whole genome shotgun (WGS) entry which is preliminary data.</text>
</comment>
<dbReference type="EMBL" id="BMKB01000004">
    <property type="protein sequence ID" value="GGA53652.1"/>
    <property type="molecule type" value="Genomic_DNA"/>
</dbReference>
<reference evidence="1 2" key="1">
    <citation type="journal article" date="2014" name="Int. J. Syst. Evol. Microbiol.">
        <title>Complete genome sequence of Corynebacterium casei LMG S-19264T (=DSM 44701T), isolated from a smear-ripened cheese.</title>
        <authorList>
            <consortium name="US DOE Joint Genome Institute (JGI-PGF)"/>
            <person name="Walter F."/>
            <person name="Albersmeier A."/>
            <person name="Kalinowski J."/>
            <person name="Ruckert C."/>
        </authorList>
    </citation>
    <scope>NUCLEOTIDE SEQUENCE [LARGE SCALE GENOMIC DNA]</scope>
    <source>
        <strain evidence="1 2">CGMCC 1.15896</strain>
    </source>
</reference>
<protein>
    <submittedName>
        <fullName evidence="1">Uncharacterized protein</fullName>
    </submittedName>
</protein>
<evidence type="ECO:0000313" key="1">
    <source>
        <dbReference type="EMBL" id="GGA53652.1"/>
    </source>
</evidence>
<keyword evidence="2" id="KW-1185">Reference proteome</keyword>
<gene>
    <name evidence="1" type="ORF">GCM10011499_24650</name>
</gene>
<sequence>MLLSFALIVALSLNNAPTWLIVMAYLVNWPYSGFILVAVWRASATSKPLHREITRAIALLWLIFALIV</sequence>
<dbReference type="AlphaFoldDB" id="A0A916VYM5"/>
<organism evidence="1 2">
    <name type="scientific">Pelagibacterium lentulum</name>
    <dbReference type="NCBI Taxonomy" id="2029865"/>
    <lineage>
        <taxon>Bacteria</taxon>
        <taxon>Pseudomonadati</taxon>
        <taxon>Pseudomonadota</taxon>
        <taxon>Alphaproteobacteria</taxon>
        <taxon>Hyphomicrobiales</taxon>
        <taxon>Devosiaceae</taxon>
        <taxon>Pelagibacterium</taxon>
    </lineage>
</organism>
<proteinExistence type="predicted"/>
<accession>A0A916VYM5</accession>
<dbReference type="Proteomes" id="UP000596977">
    <property type="component" value="Unassembled WGS sequence"/>
</dbReference>
<name>A0A916VYM5_9HYPH</name>